<proteinExistence type="predicted"/>
<evidence type="ECO:0000313" key="2">
    <source>
        <dbReference type="EMBL" id="GIG54241.1"/>
    </source>
</evidence>
<feature type="transmembrane region" description="Helical" evidence="1">
    <location>
        <begin position="135"/>
        <end position="153"/>
    </location>
</feature>
<reference evidence="2" key="1">
    <citation type="submission" date="2021-01" db="EMBL/GenBank/DDBJ databases">
        <title>Whole genome shotgun sequence of Demequina activiva NBRC 110675.</title>
        <authorList>
            <person name="Komaki H."/>
            <person name="Tamura T."/>
        </authorList>
    </citation>
    <scope>NUCLEOTIDE SEQUENCE</scope>
    <source>
        <strain evidence="2">NBRC 110675</strain>
    </source>
</reference>
<evidence type="ECO:0000313" key="3">
    <source>
        <dbReference type="Proteomes" id="UP000652354"/>
    </source>
</evidence>
<name>A0A919Q1M7_9MICO</name>
<dbReference type="Pfam" id="PF11139">
    <property type="entry name" value="SfLAP"/>
    <property type="match status" value="1"/>
</dbReference>
<sequence length="224" mass="22860">MNGIIGEVLPLALGVAISPIPIIASILMLLSPRARVTSVGFLLGWVLGILIATTIFTLLAGSLGGDHGGSSPVVGIIQIVLAALLLLLALKQWRSRPRDGAEPTMPAWMSAIDTFTFAKAAGLGFLLSGVNPKNLLLAASAGLTIGTVSATSPSSAAPTAIAVFTVLAASTVAVPVIGYLIAADRLRGPLDRLRDWLAGNNAVIMTVLVLVIGVVLLGKGIAQF</sequence>
<keyword evidence="3" id="KW-1185">Reference proteome</keyword>
<feature type="transmembrane region" description="Helical" evidence="1">
    <location>
        <begin position="12"/>
        <end position="30"/>
    </location>
</feature>
<feature type="transmembrane region" description="Helical" evidence="1">
    <location>
        <begin position="69"/>
        <end position="90"/>
    </location>
</feature>
<feature type="transmembrane region" description="Helical" evidence="1">
    <location>
        <begin position="160"/>
        <end position="182"/>
    </location>
</feature>
<dbReference type="Proteomes" id="UP000652354">
    <property type="component" value="Unassembled WGS sequence"/>
</dbReference>
<feature type="transmembrane region" description="Helical" evidence="1">
    <location>
        <begin position="42"/>
        <end position="63"/>
    </location>
</feature>
<accession>A0A919Q1M7</accession>
<keyword evidence="1" id="KW-1133">Transmembrane helix</keyword>
<dbReference type="AlphaFoldDB" id="A0A919Q1M7"/>
<dbReference type="RefSeq" id="WP_203653811.1">
    <property type="nucleotide sequence ID" value="NZ_BONR01000002.1"/>
</dbReference>
<comment type="caution">
    <text evidence="2">The sequence shown here is derived from an EMBL/GenBank/DDBJ whole genome shotgun (WGS) entry which is preliminary data.</text>
</comment>
<keyword evidence="1" id="KW-0812">Transmembrane</keyword>
<dbReference type="InterPro" id="IPR021315">
    <property type="entry name" value="Gap/Sap"/>
</dbReference>
<protein>
    <submittedName>
        <fullName evidence="2">Membrane protein</fullName>
    </submittedName>
</protein>
<organism evidence="2 3">
    <name type="scientific">Demequina activiva</name>
    <dbReference type="NCBI Taxonomy" id="1582364"/>
    <lineage>
        <taxon>Bacteria</taxon>
        <taxon>Bacillati</taxon>
        <taxon>Actinomycetota</taxon>
        <taxon>Actinomycetes</taxon>
        <taxon>Micrococcales</taxon>
        <taxon>Demequinaceae</taxon>
        <taxon>Demequina</taxon>
    </lineage>
</organism>
<evidence type="ECO:0000256" key="1">
    <source>
        <dbReference type="SAM" id="Phobius"/>
    </source>
</evidence>
<keyword evidence="1" id="KW-0472">Membrane</keyword>
<feature type="transmembrane region" description="Helical" evidence="1">
    <location>
        <begin position="202"/>
        <end position="222"/>
    </location>
</feature>
<dbReference type="EMBL" id="BONR01000002">
    <property type="protein sequence ID" value="GIG54241.1"/>
    <property type="molecule type" value="Genomic_DNA"/>
</dbReference>
<gene>
    <name evidence="2" type="ORF">Dac01nite_09930</name>
</gene>